<gene>
    <name evidence="2" type="ORF">FPE_LOCUS11678</name>
</gene>
<dbReference type="Gene3D" id="1.10.10.2030">
    <property type="entry name" value="DNA/RNA-binding protein Kin17, conserved domain"/>
    <property type="match status" value="1"/>
</dbReference>
<protein>
    <recommendedName>
        <fullName evidence="1">DNA/RNA-binding protein Kin17 WH-like domain-containing protein</fullName>
    </recommendedName>
</protein>
<dbReference type="InterPro" id="IPR038254">
    <property type="entry name" value="KIN17_WH-like_sf"/>
</dbReference>
<dbReference type="GO" id="GO:0006974">
    <property type="term" value="P:DNA damage response"/>
    <property type="evidence" value="ECO:0007669"/>
    <property type="project" value="TreeGrafter"/>
</dbReference>
<dbReference type="Proteomes" id="UP000834106">
    <property type="component" value="Chromosome 7"/>
</dbReference>
<accession>A0AAD2DTN8</accession>
<dbReference type="AlphaFoldDB" id="A0AAD2DTN8"/>
<dbReference type="GO" id="GO:0003690">
    <property type="term" value="F:double-stranded DNA binding"/>
    <property type="evidence" value="ECO:0007669"/>
    <property type="project" value="TreeGrafter"/>
</dbReference>
<evidence type="ECO:0000313" key="3">
    <source>
        <dbReference type="Proteomes" id="UP000834106"/>
    </source>
</evidence>
<evidence type="ECO:0000259" key="1">
    <source>
        <dbReference type="SMART" id="SM01253"/>
    </source>
</evidence>
<dbReference type="PANTHER" id="PTHR12805">
    <property type="entry name" value="KIN17 KIN, ANTIGENIC DETERMINANT OF RECA PROTEIN HOMOLOG"/>
    <property type="match status" value="1"/>
</dbReference>
<dbReference type="EMBL" id="OU503042">
    <property type="protein sequence ID" value="CAI9764248.1"/>
    <property type="molecule type" value="Genomic_DNA"/>
</dbReference>
<name>A0AAD2DTN8_9LAMI</name>
<reference evidence="2" key="1">
    <citation type="submission" date="2023-05" db="EMBL/GenBank/DDBJ databases">
        <authorList>
            <person name="Huff M."/>
        </authorList>
    </citation>
    <scope>NUCLEOTIDE SEQUENCE</scope>
</reference>
<proteinExistence type="predicted"/>
<organism evidence="2 3">
    <name type="scientific">Fraxinus pennsylvanica</name>
    <dbReference type="NCBI Taxonomy" id="56036"/>
    <lineage>
        <taxon>Eukaryota</taxon>
        <taxon>Viridiplantae</taxon>
        <taxon>Streptophyta</taxon>
        <taxon>Embryophyta</taxon>
        <taxon>Tracheophyta</taxon>
        <taxon>Spermatophyta</taxon>
        <taxon>Magnoliopsida</taxon>
        <taxon>eudicotyledons</taxon>
        <taxon>Gunneridae</taxon>
        <taxon>Pentapetalae</taxon>
        <taxon>asterids</taxon>
        <taxon>lamiids</taxon>
        <taxon>Lamiales</taxon>
        <taxon>Oleaceae</taxon>
        <taxon>Oleeae</taxon>
        <taxon>Fraxinus</taxon>
    </lineage>
</organism>
<sequence length="121" mass="14529">MEVFGQNSTRIVDRYSEEFETTFLEHTKRSFRFNRIAATVVTGKCKVNETPKGWFITYIDWDSKTLFKEEEEEKKKIKIKTDMADEEKKERESSRLVFVEVENERRKTNIWKEWGYSISVG</sequence>
<dbReference type="InterPro" id="IPR037321">
    <property type="entry name" value="KIN17-like"/>
</dbReference>
<dbReference type="PANTHER" id="PTHR12805:SF0">
    <property type="entry name" value="DNA_RNA-BINDING PROTEIN KIN17"/>
    <property type="match status" value="1"/>
</dbReference>
<evidence type="ECO:0000313" key="2">
    <source>
        <dbReference type="EMBL" id="CAI9764248.1"/>
    </source>
</evidence>
<keyword evidence="3" id="KW-1185">Reference proteome</keyword>
<dbReference type="GO" id="GO:0006260">
    <property type="term" value="P:DNA replication"/>
    <property type="evidence" value="ECO:0007669"/>
    <property type="project" value="TreeGrafter"/>
</dbReference>
<feature type="domain" description="DNA/RNA-binding protein Kin17 WH-like" evidence="1">
    <location>
        <begin position="1"/>
        <end position="98"/>
    </location>
</feature>
<dbReference type="InterPro" id="IPR019447">
    <property type="entry name" value="DNA/RNA-bd_Kin17_WH-like_dom"/>
</dbReference>
<dbReference type="SMART" id="SM01253">
    <property type="entry name" value="Kin17_mid"/>
    <property type="match status" value="1"/>
</dbReference>
<dbReference type="Pfam" id="PF10357">
    <property type="entry name" value="WH_KIN17"/>
    <property type="match status" value="1"/>
</dbReference>
<dbReference type="GO" id="GO:0005634">
    <property type="term" value="C:nucleus"/>
    <property type="evidence" value="ECO:0007669"/>
    <property type="project" value="TreeGrafter"/>
</dbReference>